<reference evidence="21" key="1">
    <citation type="submission" date="2022-11" db="EMBL/GenBank/DDBJ databases">
        <authorList>
            <person name="Petersen C."/>
        </authorList>
    </citation>
    <scope>NUCLEOTIDE SEQUENCE</scope>
    <source>
        <strain evidence="21">IBT 19713</strain>
    </source>
</reference>
<dbReference type="InterPro" id="IPR033740">
    <property type="entry name" value="Pept_M24B"/>
</dbReference>
<feature type="domain" description="Peptidase M24" evidence="16">
    <location>
        <begin position="373"/>
        <end position="590"/>
    </location>
</feature>
<feature type="domain" description="Exocyst complex component Sec8 N-terminal" evidence="18">
    <location>
        <begin position="960"/>
        <end position="1039"/>
    </location>
</feature>
<dbReference type="Pfam" id="PF01321">
    <property type="entry name" value="Creatinase_N"/>
    <property type="match status" value="1"/>
</dbReference>
<feature type="compositionally biased region" description="Basic and acidic residues" evidence="15">
    <location>
        <begin position="873"/>
        <end position="884"/>
    </location>
</feature>
<evidence type="ECO:0000256" key="14">
    <source>
        <dbReference type="ARBA" id="ARBA00032413"/>
    </source>
</evidence>
<evidence type="ECO:0000259" key="18">
    <source>
        <dbReference type="Pfam" id="PF04048"/>
    </source>
</evidence>
<dbReference type="PANTHER" id="PTHR43763:SF6">
    <property type="entry name" value="XAA-PRO AMINOPEPTIDASE 1"/>
    <property type="match status" value="1"/>
</dbReference>
<protein>
    <recommendedName>
        <fullName evidence="6">Probable Xaa-Pro aminopeptidase P</fullName>
        <ecNumber evidence="5">3.4.11.9</ecNumber>
    </recommendedName>
    <alternativeName>
        <fullName evidence="13">Aminoacylproline aminopeptidase</fullName>
    </alternativeName>
    <alternativeName>
        <fullName evidence="14">Prolidase</fullName>
    </alternativeName>
</protein>
<keyword evidence="22" id="KW-1185">Reference proteome</keyword>
<evidence type="ECO:0000259" key="19">
    <source>
        <dbReference type="Pfam" id="PF16188"/>
    </source>
</evidence>
<keyword evidence="11" id="KW-0482">Metalloprotease</keyword>
<feature type="compositionally biased region" description="Low complexity" evidence="15">
    <location>
        <begin position="809"/>
        <end position="825"/>
    </location>
</feature>
<dbReference type="GeneID" id="83200125"/>
<feature type="region of interest" description="Disordered" evidence="15">
    <location>
        <begin position="722"/>
        <end position="923"/>
    </location>
</feature>
<dbReference type="PANTHER" id="PTHR43763">
    <property type="entry name" value="XAA-PRO AMINOPEPTIDASE 1"/>
    <property type="match status" value="1"/>
</dbReference>
<comment type="similarity">
    <text evidence="4">Belongs to the peptidase M24B family.</text>
</comment>
<evidence type="ECO:0000256" key="12">
    <source>
        <dbReference type="ARBA" id="ARBA00023211"/>
    </source>
</evidence>
<dbReference type="EMBL" id="JAPQKS010000003">
    <property type="protein sequence ID" value="KAJ5238906.1"/>
    <property type="molecule type" value="Genomic_DNA"/>
</dbReference>
<evidence type="ECO:0000256" key="6">
    <source>
        <dbReference type="ARBA" id="ARBA00020658"/>
    </source>
</evidence>
<dbReference type="PROSITE" id="PS00491">
    <property type="entry name" value="PROLINE_PEPTIDASE"/>
    <property type="match status" value="1"/>
</dbReference>
<dbReference type="InterPro" id="IPR048630">
    <property type="entry name" value="Sec8_M"/>
</dbReference>
<feature type="compositionally biased region" description="Basic and acidic residues" evidence="15">
    <location>
        <begin position="897"/>
        <end position="906"/>
    </location>
</feature>
<evidence type="ECO:0000259" key="20">
    <source>
        <dbReference type="Pfam" id="PF20652"/>
    </source>
</evidence>
<evidence type="ECO:0000256" key="4">
    <source>
        <dbReference type="ARBA" id="ARBA00008766"/>
    </source>
</evidence>
<evidence type="ECO:0000259" key="17">
    <source>
        <dbReference type="Pfam" id="PF01321"/>
    </source>
</evidence>
<dbReference type="GO" id="GO:0000145">
    <property type="term" value="C:exocyst"/>
    <property type="evidence" value="ECO:0007669"/>
    <property type="project" value="InterPro"/>
</dbReference>
<dbReference type="SUPFAM" id="SSF55920">
    <property type="entry name" value="Creatinase/aminopeptidase"/>
    <property type="match status" value="1"/>
</dbReference>
<evidence type="ECO:0000256" key="15">
    <source>
        <dbReference type="SAM" id="MobiDB-lite"/>
    </source>
</evidence>
<dbReference type="Pfam" id="PF00557">
    <property type="entry name" value="Peptidase_M24"/>
    <property type="match status" value="1"/>
</dbReference>
<dbReference type="RefSeq" id="XP_058331825.1">
    <property type="nucleotide sequence ID" value="XM_058472822.1"/>
</dbReference>
<proteinExistence type="inferred from homology"/>
<evidence type="ECO:0000256" key="10">
    <source>
        <dbReference type="ARBA" id="ARBA00022801"/>
    </source>
</evidence>
<evidence type="ECO:0000259" key="16">
    <source>
        <dbReference type="Pfam" id="PF00557"/>
    </source>
</evidence>
<feature type="domain" description="Peptidase M24 C-terminal" evidence="19">
    <location>
        <begin position="603"/>
        <end position="665"/>
    </location>
</feature>
<accession>A0A9W9P6M0</accession>
<name>A0A9W9P6M0_9EURO</name>
<feature type="domain" description="Exocyst complex component Sec8 middle helical bundle" evidence="20">
    <location>
        <begin position="1152"/>
        <end position="1403"/>
    </location>
</feature>
<dbReference type="InterPro" id="IPR000994">
    <property type="entry name" value="Pept_M24"/>
</dbReference>
<dbReference type="GO" id="GO:0006904">
    <property type="term" value="P:vesicle docking involved in exocytosis"/>
    <property type="evidence" value="ECO:0007669"/>
    <property type="project" value="InterPro"/>
</dbReference>
<evidence type="ECO:0000256" key="1">
    <source>
        <dbReference type="ARBA" id="ARBA00001424"/>
    </source>
</evidence>
<reference evidence="21" key="2">
    <citation type="journal article" date="2023" name="IMA Fungus">
        <title>Comparative genomic study of the Penicillium genus elucidates a diverse pangenome and 15 lateral gene transfer events.</title>
        <authorList>
            <person name="Petersen C."/>
            <person name="Sorensen T."/>
            <person name="Nielsen M.R."/>
            <person name="Sondergaard T.E."/>
            <person name="Sorensen J.L."/>
            <person name="Fitzpatrick D.A."/>
            <person name="Frisvad J.C."/>
            <person name="Nielsen K.L."/>
        </authorList>
    </citation>
    <scope>NUCLEOTIDE SEQUENCE</scope>
    <source>
        <strain evidence="21">IBT 19713</strain>
    </source>
</reference>
<dbReference type="InterPro" id="IPR032416">
    <property type="entry name" value="Peptidase_M24_C"/>
</dbReference>
<dbReference type="GO" id="GO:0006508">
    <property type="term" value="P:proteolysis"/>
    <property type="evidence" value="ECO:0007669"/>
    <property type="project" value="UniProtKB-KW"/>
</dbReference>
<dbReference type="FunFam" id="3.40.350.10:FF:000010">
    <property type="entry name" value="Probable Xaa-Pro aminopeptidase P"/>
    <property type="match status" value="1"/>
</dbReference>
<dbReference type="FunFam" id="3.90.230.10:FF:000007">
    <property type="entry name" value="Xaa-Pro aminopeptidase P"/>
    <property type="match status" value="1"/>
</dbReference>
<feature type="domain" description="Creatinase N-terminal" evidence="17">
    <location>
        <begin position="90"/>
        <end position="200"/>
    </location>
</feature>
<feature type="compositionally biased region" description="Basic and acidic residues" evidence="15">
    <location>
        <begin position="829"/>
        <end position="845"/>
    </location>
</feature>
<dbReference type="InterPro" id="IPR001131">
    <property type="entry name" value="Peptidase_M24B_aminopep-P_CS"/>
</dbReference>
<dbReference type="InterPro" id="IPR007191">
    <property type="entry name" value="Sec8_exocyst_N"/>
</dbReference>
<dbReference type="Gene3D" id="3.40.350.10">
    <property type="entry name" value="Creatinase/prolidase N-terminal domain"/>
    <property type="match status" value="2"/>
</dbReference>
<evidence type="ECO:0000256" key="5">
    <source>
        <dbReference type="ARBA" id="ARBA00012574"/>
    </source>
</evidence>
<comment type="cofactor">
    <cofactor evidence="2">
        <name>Mn(2+)</name>
        <dbReference type="ChEBI" id="CHEBI:29035"/>
    </cofactor>
</comment>
<evidence type="ECO:0000256" key="3">
    <source>
        <dbReference type="ARBA" id="ARBA00002443"/>
    </source>
</evidence>
<evidence type="ECO:0000256" key="11">
    <source>
        <dbReference type="ARBA" id="ARBA00023049"/>
    </source>
</evidence>
<keyword evidence="12" id="KW-0464">Manganese</keyword>
<keyword evidence="7" id="KW-0031">Aminopeptidase</keyword>
<dbReference type="GO" id="GO:0046872">
    <property type="term" value="F:metal ion binding"/>
    <property type="evidence" value="ECO:0007669"/>
    <property type="project" value="UniProtKB-KW"/>
</dbReference>
<comment type="catalytic activity">
    <reaction evidence="1">
        <text>Release of any N-terminal amino acid, including proline, that is linked to proline, even from a dipeptide or tripeptide.</text>
        <dbReference type="EC" id="3.4.11.9"/>
    </reaction>
</comment>
<dbReference type="Pfam" id="PF04048">
    <property type="entry name" value="Sec8_N"/>
    <property type="match status" value="1"/>
</dbReference>
<keyword evidence="10" id="KW-0378">Hydrolase</keyword>
<dbReference type="InterPro" id="IPR029149">
    <property type="entry name" value="Creatin/AminoP/Spt16_N"/>
</dbReference>
<dbReference type="OrthoDB" id="272977at2759"/>
<evidence type="ECO:0000313" key="21">
    <source>
        <dbReference type="EMBL" id="KAJ5238906.1"/>
    </source>
</evidence>
<feature type="region of interest" description="Disordered" evidence="15">
    <location>
        <begin position="1306"/>
        <end position="1331"/>
    </location>
</feature>
<evidence type="ECO:0000256" key="13">
    <source>
        <dbReference type="ARBA" id="ARBA00030849"/>
    </source>
</evidence>
<feature type="compositionally biased region" description="Basic and acidic residues" evidence="15">
    <location>
        <begin position="1306"/>
        <end position="1324"/>
    </location>
</feature>
<gene>
    <name evidence="21" type="ORF">N7468_003525</name>
</gene>
<comment type="caution">
    <text evidence="21">The sequence shown here is derived from an EMBL/GenBank/DDBJ whole genome shotgun (WGS) entry which is preliminary data.</text>
</comment>
<dbReference type="CDD" id="cd01085">
    <property type="entry name" value="APP"/>
    <property type="match status" value="1"/>
</dbReference>
<dbReference type="GO" id="GO:0070006">
    <property type="term" value="F:metalloaminopeptidase activity"/>
    <property type="evidence" value="ECO:0007669"/>
    <property type="project" value="InterPro"/>
</dbReference>
<dbReference type="Pfam" id="PF16189">
    <property type="entry name" value="Creatinase_N_2"/>
    <property type="match status" value="1"/>
</dbReference>
<evidence type="ECO:0000256" key="7">
    <source>
        <dbReference type="ARBA" id="ARBA00022438"/>
    </source>
</evidence>
<dbReference type="EC" id="3.4.11.9" evidence="5"/>
<dbReference type="Pfam" id="PF16188">
    <property type="entry name" value="Peptidase_M24_C"/>
    <property type="match status" value="1"/>
</dbReference>
<keyword evidence="8" id="KW-0645">Protease</keyword>
<dbReference type="SUPFAM" id="SSF53092">
    <property type="entry name" value="Creatinase/prolidase N-terminal domain"/>
    <property type="match status" value="1"/>
</dbReference>
<dbReference type="Gene3D" id="3.90.230.10">
    <property type="entry name" value="Creatinase/methionine aminopeptidase superfamily"/>
    <property type="match status" value="1"/>
</dbReference>
<dbReference type="InterPro" id="IPR050422">
    <property type="entry name" value="X-Pro_aminopeptidase_P"/>
</dbReference>
<dbReference type="InterPro" id="IPR036005">
    <property type="entry name" value="Creatinase/aminopeptidase-like"/>
</dbReference>
<dbReference type="Proteomes" id="UP001150941">
    <property type="component" value="Unassembled WGS sequence"/>
</dbReference>
<dbReference type="InterPro" id="IPR000587">
    <property type="entry name" value="Creatinase_N"/>
</dbReference>
<feature type="compositionally biased region" description="Pro residues" evidence="15">
    <location>
        <begin position="846"/>
        <end position="857"/>
    </location>
</feature>
<evidence type="ECO:0000256" key="8">
    <source>
        <dbReference type="ARBA" id="ARBA00022670"/>
    </source>
</evidence>
<dbReference type="Pfam" id="PF20652">
    <property type="entry name" value="Sec8_C"/>
    <property type="match status" value="1"/>
</dbReference>
<organism evidence="21 22">
    <name type="scientific">Penicillium chermesinum</name>
    <dbReference type="NCBI Taxonomy" id="63820"/>
    <lineage>
        <taxon>Eukaryota</taxon>
        <taxon>Fungi</taxon>
        <taxon>Dikarya</taxon>
        <taxon>Ascomycota</taxon>
        <taxon>Pezizomycotina</taxon>
        <taxon>Eurotiomycetes</taxon>
        <taxon>Eurotiomycetidae</taxon>
        <taxon>Eurotiales</taxon>
        <taxon>Aspergillaceae</taxon>
        <taxon>Penicillium</taxon>
    </lineage>
</organism>
<evidence type="ECO:0000256" key="2">
    <source>
        <dbReference type="ARBA" id="ARBA00001936"/>
    </source>
</evidence>
<sequence length="1924" mass="213696">MQTARSGQPSCLSNPPIIGAQLALCSPPTPPPKLGLRETWRILLWASMLFLHSRLPWSSLRSLRPFHPRFFSTSRQRYAVDMGTVETGARLARLRQLMQEQKVDVYIVPSEDSHQSEYIAPCDGRREFISGFSGSAGTAVISLNKAALSTDGRYFNQAAKQLDSNWTLLKRGIEAGARKLAETLEKNGSSLVGIQQNLVDLVWAKDRPARPQEKVRVHPVKYAGKSFQDKIADLRKELEAKKKAGFIISMLDEIAWLFNLRGNDIPYNPVFFSYAVITPTTADLYVDDDKLTPEVKEHLGSDVTIKPYDSIFADARALSAARSNSADGTPTKFLLSNKASWALSLNLGGEAQVEETRSPIADAKAVKNETELEGMRACHIRDGAALTEYFAWLENELINKKTVLDEVDGADKLEQIRSKHDLFAGLSFDTISSTGPNGAVIHYKPEKGSCSVIDPAAIYLCDSGCQYFDGTTDTTRTFHFGTPTEFEKRAFTLVLKGMIAIDTAVFPKGTSGFAIDVLARQFLWKEGLDFLHGTGHGIGSYLNVHEGPMGIGTRVQYTEVPIAAGNVISDEPGYYEDGKFGIRIENVVMAREVNTPQKFGDKQWLGFEHVTMTPIGRNLIEPSLLSDAEIKWVNDYHAEIWDKTHHYFNNDELTQKWLERETKPISNSCGAQGLRLPHPAPLPYCTPRIILDHLVAHCVLKNGRRSLRTYDRAQAIVSELHTNIQSSSPRPAHPPCHVTGHHVPHQHADTPSGMSGRSGYGNGYGYSDSGRYDNGDGRYGSSENLGVSGYSGRSASGERRPGGYGGFYPEPSQQPSLSSSPGSGPSPSPDRRRERPGRDYRDAPPRHPQPPPQPPPQSASRPRARPPPQNPSPDRRYQASRNDRLPPSGPPSAPRYAPDHRPERSSPEPGAVLNTGEDSGEQMSVEEVLQSIQRDWDFMTDAECIPVNVALNLMDTSTLEHHQGFNSSIGTYHKIQGNIASSQSRVRNLRGSLEDAKSGLLSTKPELKGLATSSQKYDDILQLFAQIEEIQSLPEKLESRISDKRFLAAVEVLHTGLRLLRRSELEEIGALSDVRAYFNNQETSLTDILIEELHDHLYLKSPYCSDRWKPPVAEGEANSTSWTGNRSWERPVYNFLAKFDASTPMVEDASRNPEADTFSYIQLLIEALNKMGHLNVAVDRIEQRLPVKLFAVVDKTNAEVDARYPTPNRSYSSHDNQFKSQLPTENIEQRGHVLSEFLWALYAKFESIAESHRVVHDVVSGIVQREGLKNRANLADGFKELWKLLQSEIRSLLHDYLATDGEASFRSRAGEAETRRNFHPSNRDKNKKMFKLSDLEHSSEMKAEQDELDEILKSSVPGLVSKSTQKAATNDDSVTTRGNSGTGHKILLEPSVFNIKLLLPPSLSFIQRLKDIVPADSDISMSTLTSFLDDFMVNVFLPQLDETVTDLCTLSFIAADSFTEDPQWSQVSPRPIFRGTVKFMTIVREFSKMLSSIPHDQAFTMLLIDQIVTYYDKCCGWYKAMVTKVSARNHGGAVRLKAAAAFAESGDIHGIVDELWIGGAGTNKQTLIDTEIDLLLKKTTAVPLEPYDIISDPKTVVALSLLYNSMQWLGSHLTKLRLVIDPATEASTSSIRGNGRPSRRWTLFGAVNPRRDSLNTPVYLPLNNDSAAIFDQTVRSLHTLGSNALLTLHVDIRCGIIHMLTKTMSGPNPPPNRNSEPTTPVPSTIDNWWHILMNPPTSASPSILELNSDLIAFDTNISTYLGPAERWFITSGLARVIDRVFVASTSFIGAMNENGALRLQLDVLVLQQNLKNIIIDPSANPATQEVVALPRSAKFLDWFLEGAEKALDYAKEEKETFAAQGEQALAAGNDEPFTYEELRVLVDLCFSEILRGPRGAENREDFMSAKKASADALLRLNEVMWDAR</sequence>
<keyword evidence="9" id="KW-0479">Metal-binding</keyword>
<evidence type="ECO:0000313" key="22">
    <source>
        <dbReference type="Proteomes" id="UP001150941"/>
    </source>
</evidence>
<evidence type="ECO:0000256" key="9">
    <source>
        <dbReference type="ARBA" id="ARBA00022723"/>
    </source>
</evidence>
<comment type="function">
    <text evidence="3">Catalyzes the removal of a penultimate prolyl residue from the N-termini of peptides.</text>
</comment>